<reference evidence="2 3" key="1">
    <citation type="journal article" date="2022" name="G3 (Bethesda)">
        <title>Whole-genome sequence and methylome profiling of the almond [Prunus dulcis (Mill.) D.A. Webb] cultivar 'Nonpareil'.</title>
        <authorList>
            <person name="D'Amico-Willman K.M."/>
            <person name="Ouma W.Z."/>
            <person name="Meulia T."/>
            <person name="Sideli G.M."/>
            <person name="Gradziel T.M."/>
            <person name="Fresnedo-Ramirez J."/>
        </authorList>
    </citation>
    <scope>NUCLEOTIDE SEQUENCE [LARGE SCALE GENOMIC DNA]</scope>
    <source>
        <strain evidence="2">Clone GOH B32 T37-40</strain>
    </source>
</reference>
<evidence type="ECO:0000256" key="1">
    <source>
        <dbReference type="SAM" id="Phobius"/>
    </source>
</evidence>
<keyword evidence="1" id="KW-1133">Transmembrane helix</keyword>
<evidence type="ECO:0000313" key="2">
    <source>
        <dbReference type="EMBL" id="KAI5350744.1"/>
    </source>
</evidence>
<dbReference type="Proteomes" id="UP001054821">
    <property type="component" value="Chromosome 1"/>
</dbReference>
<proteinExistence type="predicted"/>
<accession>A0AAD4ZMD4</accession>
<sequence length="105" mass="11604">MNLFCDNKAAIAIAQNPVQHDRTKHVEDTTGAAEIVGDSSHNLAGLWAIAMQLKALGETLLPWISRSSFPPQNMVALFSYLAGPTIATFPFLFFPSRICQYYVVF</sequence>
<keyword evidence="3" id="KW-1185">Reference proteome</keyword>
<organism evidence="2 3">
    <name type="scientific">Prunus dulcis</name>
    <name type="common">Almond</name>
    <name type="synonym">Amygdalus dulcis</name>
    <dbReference type="NCBI Taxonomy" id="3755"/>
    <lineage>
        <taxon>Eukaryota</taxon>
        <taxon>Viridiplantae</taxon>
        <taxon>Streptophyta</taxon>
        <taxon>Embryophyta</taxon>
        <taxon>Tracheophyta</taxon>
        <taxon>Spermatophyta</taxon>
        <taxon>Magnoliopsida</taxon>
        <taxon>eudicotyledons</taxon>
        <taxon>Gunneridae</taxon>
        <taxon>Pentapetalae</taxon>
        <taxon>rosids</taxon>
        <taxon>fabids</taxon>
        <taxon>Rosales</taxon>
        <taxon>Rosaceae</taxon>
        <taxon>Amygdaloideae</taxon>
        <taxon>Amygdaleae</taxon>
        <taxon>Prunus</taxon>
    </lineage>
</organism>
<name>A0AAD4ZMD4_PRUDU</name>
<dbReference type="AlphaFoldDB" id="A0AAD4ZMD4"/>
<keyword evidence="1" id="KW-0472">Membrane</keyword>
<evidence type="ECO:0000313" key="3">
    <source>
        <dbReference type="Proteomes" id="UP001054821"/>
    </source>
</evidence>
<gene>
    <name evidence="2" type="ORF">L3X38_003635</name>
</gene>
<dbReference type="EMBL" id="JAJFAZ020000001">
    <property type="protein sequence ID" value="KAI5350744.1"/>
    <property type="molecule type" value="Genomic_DNA"/>
</dbReference>
<feature type="transmembrane region" description="Helical" evidence="1">
    <location>
        <begin position="74"/>
        <end position="94"/>
    </location>
</feature>
<comment type="caution">
    <text evidence="2">The sequence shown here is derived from an EMBL/GenBank/DDBJ whole genome shotgun (WGS) entry which is preliminary data.</text>
</comment>
<keyword evidence="1" id="KW-0812">Transmembrane</keyword>
<protein>
    <submittedName>
        <fullName evidence="2">Uncharacterized protein</fullName>
    </submittedName>
</protein>